<evidence type="ECO:0000256" key="1">
    <source>
        <dbReference type="SAM" id="Coils"/>
    </source>
</evidence>
<feature type="domain" description="Transposase TnpC homeodomain" evidence="3">
    <location>
        <begin position="83"/>
        <end position="156"/>
    </location>
</feature>
<organism evidence="4 5">
    <name type="scientific">Salegentibacter agarivorans</name>
    <dbReference type="NCBI Taxonomy" id="345907"/>
    <lineage>
        <taxon>Bacteria</taxon>
        <taxon>Pseudomonadati</taxon>
        <taxon>Bacteroidota</taxon>
        <taxon>Flavobacteriia</taxon>
        <taxon>Flavobacteriales</taxon>
        <taxon>Flavobacteriaceae</taxon>
        <taxon>Salegentibacter</taxon>
    </lineage>
</organism>
<dbReference type="PANTHER" id="PTHR33678:SF1">
    <property type="entry name" value="BLL1576 PROTEIN"/>
    <property type="match status" value="1"/>
</dbReference>
<keyword evidence="5" id="KW-1185">Reference proteome</keyword>
<name>A0A1I2NZI4_9FLAO</name>
<dbReference type="InterPro" id="IPR052344">
    <property type="entry name" value="Transposase-related"/>
</dbReference>
<feature type="domain" description="Transposase IS66 central" evidence="2">
    <location>
        <begin position="215"/>
        <end position="496"/>
    </location>
</feature>
<gene>
    <name evidence="4" type="ORF">SAMN04488033_12550</name>
</gene>
<feature type="coiled-coil region" evidence="1">
    <location>
        <begin position="17"/>
        <end position="72"/>
    </location>
</feature>
<dbReference type="PANTHER" id="PTHR33678">
    <property type="entry name" value="BLL1576 PROTEIN"/>
    <property type="match status" value="1"/>
</dbReference>
<protein>
    <submittedName>
        <fullName evidence="4">Transposase</fullName>
    </submittedName>
</protein>
<dbReference type="NCBIfam" id="NF033517">
    <property type="entry name" value="transpos_IS66"/>
    <property type="match status" value="1"/>
</dbReference>
<dbReference type="EMBL" id="FOOH01000025">
    <property type="protein sequence ID" value="SFG08239.1"/>
    <property type="molecule type" value="Genomic_DNA"/>
</dbReference>
<reference evidence="5" key="1">
    <citation type="submission" date="2016-10" db="EMBL/GenBank/DDBJ databases">
        <authorList>
            <person name="Varghese N."/>
            <person name="Submissions S."/>
        </authorList>
    </citation>
    <scope>NUCLEOTIDE SEQUENCE [LARGE SCALE GENOMIC DNA]</scope>
    <source>
        <strain evidence="5">DSM 23515</strain>
    </source>
</reference>
<dbReference type="InterPro" id="IPR024463">
    <property type="entry name" value="Transposase_TnpC_homeodom"/>
</dbReference>
<dbReference type="RefSeq" id="WP_093305930.1">
    <property type="nucleotide sequence ID" value="NZ_FOOH01000025.1"/>
</dbReference>
<dbReference type="AlphaFoldDB" id="A0A1I2NZI4"/>
<evidence type="ECO:0000313" key="5">
    <source>
        <dbReference type="Proteomes" id="UP000199116"/>
    </source>
</evidence>
<accession>A0A1I2NZI4</accession>
<dbReference type="Proteomes" id="UP000199116">
    <property type="component" value="Unassembled WGS sequence"/>
</dbReference>
<dbReference type="InterPro" id="IPR004291">
    <property type="entry name" value="Transposase_IS66_central"/>
</dbReference>
<dbReference type="Pfam" id="PF03050">
    <property type="entry name" value="DDE_Tnp_IS66"/>
    <property type="match status" value="1"/>
</dbReference>
<keyword evidence="1" id="KW-0175">Coiled coil</keyword>
<dbReference type="Pfam" id="PF13007">
    <property type="entry name" value="LZ_Tnp_IS66"/>
    <property type="match status" value="1"/>
</dbReference>
<sequence length="549" mass="63978">MEKSLKTLSKQQLLDLLKEQSAQATFHKKELQKSQQELELQKENLKQKDKELKQKDKELARAEEHLRSYLSKSGVLEEKIAYLESQLQMFRRMQFGQKRERFEDKDQLALPFEVTAQDLEKREETFTEKITYQRKKKNATHKGRQPLPDHLPVEEVKIYPEGDISQMKCIGQEETDELEYEPARFFIRRYIRYKYAHKSGEGVIIGELPERVIDKGIPGSGLITSLLVDKYCDHMPLHRQLERFKREKVPIAPSSMNGWCARGIDRIVPLFEELIADVKSQGYLQVDETTIKVQDEGKKGKTHLGFYWVYHSPIDGNIVFDYQLGRGQKAPQAMLTDFKGYLQTDGYAVYDHYAKKEGVIHLGCWAHARRYYEKSLDNDPERATRALKEIQKLYAIERRIKEANLSPDQIKEVRLKEALPIINELGKWMTGQLKATLPKSLIGKALAYSVSRWDALCAYLYDGNLLIDNNQIEGKIRPVAVGRKNYLFAGSHKAAQRAAAIYSFFAICKKHEVNPYEWLKYTLENIMTIKYKDIKNLYPQNYKKLQLNK</sequence>
<proteinExistence type="predicted"/>
<evidence type="ECO:0000259" key="2">
    <source>
        <dbReference type="Pfam" id="PF03050"/>
    </source>
</evidence>
<evidence type="ECO:0000313" key="4">
    <source>
        <dbReference type="EMBL" id="SFG08239.1"/>
    </source>
</evidence>
<evidence type="ECO:0000259" key="3">
    <source>
        <dbReference type="Pfam" id="PF13007"/>
    </source>
</evidence>